<keyword evidence="2" id="KW-1185">Reference proteome</keyword>
<reference evidence="1 2" key="2">
    <citation type="submission" date="2018-03" db="EMBL/GenBank/DDBJ databases">
        <title>The ancient ancestry and fast evolution of plastids.</title>
        <authorList>
            <person name="Moore K.R."/>
            <person name="Magnabosco C."/>
            <person name="Momper L."/>
            <person name="Gold D.A."/>
            <person name="Bosak T."/>
            <person name="Fournier G.P."/>
        </authorList>
    </citation>
    <scope>NUCLEOTIDE SEQUENCE [LARGE SCALE GENOMIC DNA]</scope>
    <source>
        <strain evidence="1 2">ULC18</strain>
    </source>
</reference>
<evidence type="ECO:0000313" key="2">
    <source>
        <dbReference type="Proteomes" id="UP000239576"/>
    </source>
</evidence>
<dbReference type="AlphaFoldDB" id="A0A2T1EAM1"/>
<evidence type="ECO:0000313" key="1">
    <source>
        <dbReference type="EMBL" id="PSB29799.1"/>
    </source>
</evidence>
<name>A0A2T1EAM1_9CYAN</name>
<dbReference type="InterPro" id="IPR008307">
    <property type="entry name" value="UCP018957"/>
</dbReference>
<accession>A0A2T1EAM1</accession>
<dbReference type="InterPro" id="IPR014923">
    <property type="entry name" value="DUF1802"/>
</dbReference>
<dbReference type="EMBL" id="PVWK01000058">
    <property type="protein sequence ID" value="PSB29799.1"/>
    <property type="molecule type" value="Genomic_DNA"/>
</dbReference>
<gene>
    <name evidence="1" type="ORF">C7B82_10605</name>
</gene>
<reference evidence="2" key="1">
    <citation type="submission" date="2018-02" db="EMBL/GenBank/DDBJ databases">
        <authorList>
            <person name="Moore K."/>
            <person name="Momper L."/>
        </authorList>
    </citation>
    <scope>NUCLEOTIDE SEQUENCE [LARGE SCALE GENOMIC DNA]</scope>
    <source>
        <strain evidence="2">ULC18</strain>
    </source>
</reference>
<protein>
    <recommendedName>
        <fullName evidence="3">DUF1802 domain-containing protein</fullName>
    </recommendedName>
</protein>
<dbReference type="PIRSF" id="PIRSF018957">
    <property type="entry name" value="UCP018957"/>
    <property type="match status" value="1"/>
</dbReference>
<dbReference type="Pfam" id="PF08819">
    <property type="entry name" value="DUF1802"/>
    <property type="match status" value="1"/>
</dbReference>
<dbReference type="RefSeq" id="WP_106256271.1">
    <property type="nucleotide sequence ID" value="NZ_CAWNSW010000042.1"/>
</dbReference>
<dbReference type="Proteomes" id="UP000239576">
    <property type="component" value="Unassembled WGS sequence"/>
</dbReference>
<dbReference type="OrthoDB" id="9808776at2"/>
<evidence type="ECO:0008006" key="3">
    <source>
        <dbReference type="Google" id="ProtNLM"/>
    </source>
</evidence>
<proteinExistence type="predicted"/>
<comment type="caution">
    <text evidence="1">The sequence shown here is derived from an EMBL/GenBank/DDBJ whole genome shotgun (WGS) entry which is preliminary data.</text>
</comment>
<organism evidence="1 2">
    <name type="scientific">Stenomitos frigidus ULC18</name>
    <dbReference type="NCBI Taxonomy" id="2107698"/>
    <lineage>
        <taxon>Bacteria</taxon>
        <taxon>Bacillati</taxon>
        <taxon>Cyanobacteriota</taxon>
        <taxon>Cyanophyceae</taxon>
        <taxon>Leptolyngbyales</taxon>
        <taxon>Leptolyngbyaceae</taxon>
        <taxon>Stenomitos</taxon>
    </lineage>
</organism>
<sequence length="204" mass="23339">MAIEQVTQILTHALKEWQVAVKALEQGEMIVLLRKGGLRETGGRFTVMHDRILLYPTYEHQRSHLVKQQYADAITPVEPGWHPETVRLGSWAIITDRLQTSDAATVAALLPFHIWNETFVAERRQWKATQPIEVLLLRVYTLPQPQLIPYDSTYGGCKSWLDLTQAIPLDGSTPALEDRDYRERCDQIRAIVSQQAPDISRLLE</sequence>